<evidence type="ECO:0000313" key="2">
    <source>
        <dbReference type="EMBL" id="OYR93213.1"/>
    </source>
</evidence>
<dbReference type="Proteomes" id="UP000216316">
    <property type="component" value="Unassembled WGS sequence"/>
</dbReference>
<proteinExistence type="predicted"/>
<dbReference type="Proteomes" id="UP000215828">
    <property type="component" value="Unassembled WGS sequence"/>
</dbReference>
<dbReference type="RefSeq" id="WP_094496852.1">
    <property type="nucleotide sequence ID" value="NZ_NGNW01000108.1"/>
</dbReference>
<gene>
    <name evidence="1" type="ORF">CBF53_00475</name>
    <name evidence="2" type="ORF">CBF70_01060</name>
</gene>
<organism evidence="2 3">
    <name type="scientific">Lactobacillus taiwanensis</name>
    <dbReference type="NCBI Taxonomy" id="508451"/>
    <lineage>
        <taxon>Bacteria</taxon>
        <taxon>Bacillati</taxon>
        <taxon>Bacillota</taxon>
        <taxon>Bacilli</taxon>
        <taxon>Lactobacillales</taxon>
        <taxon>Lactobacillaceae</taxon>
        <taxon>Lactobacillus</taxon>
    </lineage>
</organism>
<dbReference type="EMBL" id="NGNV01000002">
    <property type="protein sequence ID" value="OYR88997.1"/>
    <property type="molecule type" value="Genomic_DNA"/>
</dbReference>
<reference evidence="1" key="2">
    <citation type="submission" date="2017-05" db="EMBL/GenBank/DDBJ databases">
        <authorList>
            <person name="Lin X.B."/>
            <person name="Stothard P."/>
            <person name="Tasseva G."/>
            <person name="Walter J."/>
        </authorList>
    </citation>
    <scope>NUCLEOTIDE SEQUENCE</scope>
    <source>
        <strain evidence="1">609u</strain>
    </source>
</reference>
<sequence>MEDKEKIEYENRRVLYRMIVNSFGNEEIFLKQMRHHNAYNRFNHIIELMNKQIITKKVTYADVIKDPTIGRLIMDLMADLHKK</sequence>
<comment type="caution">
    <text evidence="2">The sequence shown here is derived from an EMBL/GenBank/DDBJ whole genome shotgun (WGS) entry which is preliminary data.</text>
</comment>
<accession>A0A256LJ47</accession>
<evidence type="ECO:0000313" key="4">
    <source>
        <dbReference type="Proteomes" id="UP000216316"/>
    </source>
</evidence>
<name>A0A256LJ47_9LACO</name>
<keyword evidence="4" id="KW-1185">Reference proteome</keyword>
<reference evidence="2 3" key="1">
    <citation type="submission" date="2017-04" db="EMBL/GenBank/DDBJ databases">
        <authorList>
            <person name="Afonso C.L."/>
            <person name="Miller P.J."/>
            <person name="Scott M.A."/>
            <person name="Spackman E."/>
            <person name="Goraichik I."/>
            <person name="Dimitrov K.M."/>
            <person name="Suarez D.L."/>
            <person name="Swayne D.E."/>
        </authorList>
    </citation>
    <scope>NUCLEOTIDE SEQUENCE [LARGE SCALE GENOMIC DNA]</scope>
    <source>
        <strain evidence="2 3">609q</strain>
    </source>
</reference>
<evidence type="ECO:0000313" key="1">
    <source>
        <dbReference type="EMBL" id="OYR88997.1"/>
    </source>
</evidence>
<dbReference type="AlphaFoldDB" id="A0A256LJ47"/>
<dbReference type="EMBL" id="NGNX01000003">
    <property type="protein sequence ID" value="OYR93213.1"/>
    <property type="molecule type" value="Genomic_DNA"/>
</dbReference>
<reference evidence="3 4" key="3">
    <citation type="submission" date="2017-09" db="EMBL/GenBank/DDBJ databases">
        <title>Tripartite evolution among Lactobacillus johnsonii, Lactobacillus taiwanensis, Lactobacillus reuteri and their rodent host.</title>
        <authorList>
            <person name="Wang T."/>
            <person name="Knowles S."/>
            <person name="Cheng C."/>
        </authorList>
    </citation>
    <scope>NUCLEOTIDE SEQUENCE [LARGE SCALE GENOMIC DNA]</scope>
    <source>
        <strain evidence="2 3">609q</strain>
        <strain evidence="1 4">609u</strain>
    </source>
</reference>
<protein>
    <submittedName>
        <fullName evidence="2">Uncharacterized protein</fullName>
    </submittedName>
</protein>
<evidence type="ECO:0000313" key="3">
    <source>
        <dbReference type="Proteomes" id="UP000215828"/>
    </source>
</evidence>